<dbReference type="InterPro" id="IPR016181">
    <property type="entry name" value="Acyl_CoA_acyltransferase"/>
</dbReference>
<organism evidence="2 3">
    <name type="scientific">Dyella acidisoli</name>
    <dbReference type="NCBI Taxonomy" id="1867834"/>
    <lineage>
        <taxon>Bacteria</taxon>
        <taxon>Pseudomonadati</taxon>
        <taxon>Pseudomonadota</taxon>
        <taxon>Gammaproteobacteria</taxon>
        <taxon>Lysobacterales</taxon>
        <taxon>Rhodanobacteraceae</taxon>
        <taxon>Dyella</taxon>
    </lineage>
</organism>
<evidence type="ECO:0000313" key="3">
    <source>
        <dbReference type="Proteomes" id="UP001156670"/>
    </source>
</evidence>
<accession>A0ABQ5XYW3</accession>
<dbReference type="Pfam" id="PF13302">
    <property type="entry name" value="Acetyltransf_3"/>
    <property type="match status" value="1"/>
</dbReference>
<dbReference type="InterPro" id="IPR000182">
    <property type="entry name" value="GNAT_dom"/>
</dbReference>
<dbReference type="Proteomes" id="UP001156670">
    <property type="component" value="Unassembled WGS sequence"/>
</dbReference>
<dbReference type="EMBL" id="BSOB01000064">
    <property type="protein sequence ID" value="GLQ95578.1"/>
    <property type="molecule type" value="Genomic_DNA"/>
</dbReference>
<evidence type="ECO:0000313" key="2">
    <source>
        <dbReference type="EMBL" id="GLQ95578.1"/>
    </source>
</evidence>
<name>A0ABQ5XYW3_9GAMM</name>
<proteinExistence type="predicted"/>
<protein>
    <recommendedName>
        <fullName evidence="1">N-acetyltransferase domain-containing protein</fullName>
    </recommendedName>
</protein>
<feature type="domain" description="N-acetyltransferase" evidence="1">
    <location>
        <begin position="2"/>
        <end position="137"/>
    </location>
</feature>
<dbReference type="Gene3D" id="3.40.630.30">
    <property type="match status" value="1"/>
</dbReference>
<keyword evidence="3" id="KW-1185">Reference proteome</keyword>
<gene>
    <name evidence="2" type="ORF">GCM10007901_45340</name>
</gene>
<dbReference type="SUPFAM" id="SSF55729">
    <property type="entry name" value="Acyl-CoA N-acyltransferases (Nat)"/>
    <property type="match status" value="1"/>
</dbReference>
<comment type="caution">
    <text evidence="2">The sequence shown here is derived from an EMBL/GenBank/DDBJ whole genome shotgun (WGS) entry which is preliminary data.</text>
</comment>
<sequence length="173" mass="19784">MRLRGIGYEDIPQLSRLFAQTKQHPLLMASPTRFIDVAAIVACANRIYVHTPGLGVWRADALDGTFIGLFSLVLIEGSTDVEIHVRLTPEAWGHWYAIEGTHLLCRQAFDALGLPRLFGYCHPDYRRIRQIMTRFGFSDLGLREHRGQVALCYELDASMWRERGQLAETLNWL</sequence>
<evidence type="ECO:0000259" key="1">
    <source>
        <dbReference type="Pfam" id="PF13302"/>
    </source>
</evidence>
<reference evidence="3" key="1">
    <citation type="journal article" date="2019" name="Int. J. Syst. Evol. Microbiol.">
        <title>The Global Catalogue of Microorganisms (GCM) 10K type strain sequencing project: providing services to taxonomists for standard genome sequencing and annotation.</title>
        <authorList>
            <consortium name="The Broad Institute Genomics Platform"/>
            <consortium name="The Broad Institute Genome Sequencing Center for Infectious Disease"/>
            <person name="Wu L."/>
            <person name="Ma J."/>
        </authorList>
    </citation>
    <scope>NUCLEOTIDE SEQUENCE [LARGE SCALE GENOMIC DNA]</scope>
    <source>
        <strain evidence="3">NBRC 111980</strain>
    </source>
</reference>